<gene>
    <name evidence="1" type="ORF">VIC01_00348</name>
</gene>
<dbReference type="Gene3D" id="1.10.8.340">
    <property type="entry name" value="PG0816-like"/>
    <property type="match status" value="1"/>
</dbReference>
<evidence type="ECO:0000313" key="1">
    <source>
        <dbReference type="EMBL" id="QEW34905.1"/>
    </source>
</evidence>
<dbReference type="Gene3D" id="1.10.8.330">
    <property type="entry name" value="PG0816-like"/>
    <property type="match status" value="1"/>
</dbReference>
<protein>
    <recommendedName>
        <fullName evidence="3">DUF1896 domain-containing protein</fullName>
    </recommendedName>
</protein>
<organism evidence="1 2">
    <name type="scientific">Phocaeicola vulgatus</name>
    <name type="common">Bacteroides vulgatus</name>
    <dbReference type="NCBI Taxonomy" id="821"/>
    <lineage>
        <taxon>Bacteria</taxon>
        <taxon>Pseudomonadati</taxon>
        <taxon>Bacteroidota</taxon>
        <taxon>Bacteroidia</taxon>
        <taxon>Bacteroidales</taxon>
        <taxon>Bacteroidaceae</taxon>
        <taxon>Phocaeicola</taxon>
    </lineage>
</organism>
<proteinExistence type="predicted"/>
<dbReference type="Proteomes" id="UP000326091">
    <property type="component" value="Chromosome"/>
</dbReference>
<reference evidence="1 2" key="1">
    <citation type="submission" date="2019-09" db="EMBL/GenBank/DDBJ databases">
        <title>Commensal-derived Metabolites Govern Vibrio cholerae Pathogenesis in Host.</title>
        <authorList>
            <person name="Yoon S.S."/>
            <person name="Yoon M.Y."/>
        </authorList>
    </citation>
    <scope>NUCLEOTIDE SEQUENCE [LARGE SCALE GENOMIC DNA]</scope>
    <source>
        <strain evidence="1 2">VIC01</strain>
    </source>
</reference>
<evidence type="ECO:0000313" key="2">
    <source>
        <dbReference type="Proteomes" id="UP000326091"/>
    </source>
</evidence>
<name>A0A5P3AQG1_PHOVU</name>
<dbReference type="Pfam" id="PF08989">
    <property type="entry name" value="DUF1896"/>
    <property type="match status" value="1"/>
</dbReference>
<dbReference type="InterPro" id="IPR036297">
    <property type="entry name" value="PG0816-like_sf"/>
</dbReference>
<accession>A0A5P3AQG1</accession>
<dbReference type="EMBL" id="CP043529">
    <property type="protein sequence ID" value="QEW34905.1"/>
    <property type="molecule type" value="Genomic_DNA"/>
</dbReference>
<dbReference type="RefSeq" id="WP_005861697.1">
    <property type="nucleotide sequence ID" value="NZ_CP043529.1"/>
</dbReference>
<evidence type="ECO:0008006" key="3">
    <source>
        <dbReference type="Google" id="ProtNLM"/>
    </source>
</evidence>
<sequence>MNNKKKNEGQADFSYYGLYLLDYLRTNKFEQADDTAFIRERADRAAETYEKTRLEGYPADGAQELAMDTLLRGLRYSRYDILREVVENEFSDEVPEEKREAFIHKLLPLVGNVFSVYDLSDDNFALSSDYDLLYTELTGATVLYLDEYGV</sequence>
<dbReference type="SUPFAM" id="SSF140753">
    <property type="entry name" value="PG0816-like"/>
    <property type="match status" value="1"/>
</dbReference>
<dbReference type="AlphaFoldDB" id="A0A5P3AQG1"/>
<dbReference type="InterPro" id="IPR015082">
    <property type="entry name" value="DUF1896"/>
</dbReference>